<evidence type="ECO:0000313" key="3">
    <source>
        <dbReference type="Proteomes" id="UP001317191"/>
    </source>
</evidence>
<keyword evidence="3" id="KW-1185">Reference proteome</keyword>
<gene>
    <name evidence="2" type="ORF">NAT50_10925</name>
</gene>
<dbReference type="Pfam" id="PF06114">
    <property type="entry name" value="Peptidase_M78"/>
    <property type="match status" value="1"/>
</dbReference>
<feature type="domain" description="IrrE N-terminal-like" evidence="1">
    <location>
        <begin position="81"/>
        <end position="173"/>
    </location>
</feature>
<dbReference type="InterPro" id="IPR010359">
    <property type="entry name" value="IrrE_HExxH"/>
</dbReference>
<dbReference type="PANTHER" id="PTHR43236">
    <property type="entry name" value="ANTITOXIN HIGA1"/>
    <property type="match status" value="1"/>
</dbReference>
<comment type="caution">
    <text evidence="2">The sequence shown here is derived from an EMBL/GenBank/DDBJ whole genome shotgun (WGS) entry which is preliminary data.</text>
</comment>
<protein>
    <submittedName>
        <fullName evidence="2">ImmA/IrrE family metallo-endopeptidase</fullName>
    </submittedName>
</protein>
<proteinExistence type="predicted"/>
<dbReference type="RefSeq" id="WP_250593265.1">
    <property type="nucleotide sequence ID" value="NZ_JAMLJM010000009.1"/>
</dbReference>
<dbReference type="Gene3D" id="1.10.10.2910">
    <property type="match status" value="1"/>
</dbReference>
<accession>A0ABT0TQU9</accession>
<dbReference type="Proteomes" id="UP001317191">
    <property type="component" value="Unassembled WGS sequence"/>
</dbReference>
<name>A0ABT0TQU9_9FLAO</name>
<evidence type="ECO:0000259" key="1">
    <source>
        <dbReference type="Pfam" id="PF06114"/>
    </source>
</evidence>
<dbReference type="EMBL" id="JAMLJM010000009">
    <property type="protein sequence ID" value="MCL9809870.1"/>
    <property type="molecule type" value="Genomic_DNA"/>
</dbReference>
<dbReference type="PANTHER" id="PTHR43236:SF1">
    <property type="entry name" value="BLL7220 PROTEIN"/>
    <property type="match status" value="1"/>
</dbReference>
<dbReference type="InterPro" id="IPR052345">
    <property type="entry name" value="Rad_response_metalloprotease"/>
</dbReference>
<organism evidence="2 3">
    <name type="scientific">Flavobacterium luminosum</name>
    <dbReference type="NCBI Taxonomy" id="2949086"/>
    <lineage>
        <taxon>Bacteria</taxon>
        <taxon>Pseudomonadati</taxon>
        <taxon>Bacteroidota</taxon>
        <taxon>Flavobacteriia</taxon>
        <taxon>Flavobacteriales</taxon>
        <taxon>Flavobacteriaceae</taxon>
        <taxon>Flavobacterium</taxon>
    </lineage>
</organism>
<reference evidence="2 3" key="1">
    <citation type="submission" date="2022-05" db="EMBL/GenBank/DDBJ databases">
        <title>Flavobacterium sp., isolated from activated sludge.</title>
        <authorList>
            <person name="Ran Q."/>
        </authorList>
    </citation>
    <scope>NUCLEOTIDE SEQUENCE [LARGE SCALE GENOMIC DNA]</scope>
    <source>
        <strain evidence="2 3">HXWNR70</strain>
    </source>
</reference>
<sequence>MENIEKNQMIPNNPLLTIKHLAESIALEFPDTITPLYLILEEEELDLFFDSYGDGFDGMTIYDDSKFFIHINTSRGNKPNTARARFTIAHELGHYFINHHRIGLKKGLLSPHPSKNYEDTHFRIEREADYFASCLLMPEERFKKHIQRKKFDYSIIKSLSEHFQTSITATAIRFADIGNHPLMIVFAENGKIKWRWNSEDFPFKYLLYSDKIPENSVMGEYFYQSKQPTGTEDIWPMDWFNYVKDDDEYRRFKEHCIPHKNLALSIIWEAK</sequence>
<evidence type="ECO:0000313" key="2">
    <source>
        <dbReference type="EMBL" id="MCL9809870.1"/>
    </source>
</evidence>